<dbReference type="PANTHER" id="PTHR30478">
    <property type="entry name" value="DNA POLYMERASE III SUBUNIT BETA"/>
    <property type="match status" value="1"/>
</dbReference>
<dbReference type="GO" id="GO:0009360">
    <property type="term" value="C:DNA polymerase III complex"/>
    <property type="evidence" value="ECO:0007669"/>
    <property type="project" value="InterPro"/>
</dbReference>
<protein>
    <recommendedName>
        <fullName evidence="9">Beta sliding clamp</fullName>
    </recommendedName>
</protein>
<dbReference type="GO" id="GO:0005737">
    <property type="term" value="C:cytoplasm"/>
    <property type="evidence" value="ECO:0007669"/>
    <property type="project" value="UniProtKB-SubCell"/>
</dbReference>
<dbReference type="NCBIfam" id="TIGR00663">
    <property type="entry name" value="dnan"/>
    <property type="match status" value="1"/>
</dbReference>
<dbReference type="CDD" id="cd00140">
    <property type="entry name" value="beta_clamp"/>
    <property type="match status" value="1"/>
</dbReference>
<dbReference type="PANTHER" id="PTHR30478:SF0">
    <property type="entry name" value="BETA SLIDING CLAMP"/>
    <property type="match status" value="1"/>
</dbReference>
<keyword evidence="7 9" id="KW-0239">DNA-directed DNA polymerase</keyword>
<comment type="function">
    <text evidence="9">Confers DNA tethering and processivity to DNA polymerases and other proteins. Acts as a clamp, forming a ring around DNA (a reaction catalyzed by the clamp-loading complex) which diffuses in an ATP-independent manner freely and bidirectionally along dsDNA. Initially characterized for its ability to contact the catalytic subunit of DNA polymerase III (Pol III), a complex, multichain enzyme responsible for most of the replicative synthesis in bacteria; Pol III exhibits 3'-5' exonuclease proofreading activity. The beta chain is required for initiation of replication as well as for processivity of DNA replication.</text>
</comment>
<dbReference type="GO" id="GO:0008408">
    <property type="term" value="F:3'-5' exonuclease activity"/>
    <property type="evidence" value="ECO:0007669"/>
    <property type="project" value="InterPro"/>
</dbReference>
<dbReference type="Gene3D" id="3.70.10.10">
    <property type="match status" value="1"/>
</dbReference>
<dbReference type="Proteomes" id="UP000178764">
    <property type="component" value="Unassembled WGS sequence"/>
</dbReference>
<keyword evidence="8" id="KW-0238">DNA-binding</keyword>
<dbReference type="AlphaFoldDB" id="A0A1F5DPW1"/>
<name>A0A1F5DPW1_9BACT</name>
<evidence type="ECO:0000256" key="1">
    <source>
        <dbReference type="ARBA" id="ARBA00004496"/>
    </source>
</evidence>
<dbReference type="InterPro" id="IPR022634">
    <property type="entry name" value="DNA_polIII_beta_N"/>
</dbReference>
<accession>A0A1F5DPW1</accession>
<dbReference type="InterPro" id="IPR001001">
    <property type="entry name" value="DNA_polIII_beta"/>
</dbReference>
<evidence type="ECO:0000259" key="10">
    <source>
        <dbReference type="Pfam" id="PF00712"/>
    </source>
</evidence>
<evidence type="ECO:0000256" key="7">
    <source>
        <dbReference type="ARBA" id="ARBA00022932"/>
    </source>
</evidence>
<dbReference type="InterPro" id="IPR022637">
    <property type="entry name" value="DNA_polIII_beta_cen"/>
</dbReference>
<evidence type="ECO:0000259" key="12">
    <source>
        <dbReference type="Pfam" id="PF02768"/>
    </source>
</evidence>
<comment type="subcellular location">
    <subcellularLocation>
        <location evidence="1 9">Cytoplasm</location>
    </subcellularLocation>
</comment>
<evidence type="ECO:0000256" key="2">
    <source>
        <dbReference type="ARBA" id="ARBA00010752"/>
    </source>
</evidence>
<evidence type="ECO:0000313" key="14">
    <source>
        <dbReference type="Proteomes" id="UP000178764"/>
    </source>
</evidence>
<keyword evidence="5 9" id="KW-0548">Nucleotidyltransferase</keyword>
<gene>
    <name evidence="13" type="ORF">A2V71_02260</name>
</gene>
<evidence type="ECO:0000313" key="13">
    <source>
        <dbReference type="EMBL" id="OGD57080.1"/>
    </source>
</evidence>
<dbReference type="EMBL" id="MEZT01000006">
    <property type="protein sequence ID" value="OGD57080.1"/>
    <property type="molecule type" value="Genomic_DNA"/>
</dbReference>
<dbReference type="GO" id="GO:0006271">
    <property type="term" value="P:DNA strand elongation involved in DNA replication"/>
    <property type="evidence" value="ECO:0007669"/>
    <property type="project" value="TreeGrafter"/>
</dbReference>
<evidence type="ECO:0000256" key="9">
    <source>
        <dbReference type="PIRNR" id="PIRNR000804"/>
    </source>
</evidence>
<comment type="caution">
    <text evidence="13">The sequence shown here is derived from an EMBL/GenBank/DDBJ whole genome shotgun (WGS) entry which is preliminary data.</text>
</comment>
<dbReference type="Pfam" id="PF02767">
    <property type="entry name" value="DNA_pol3_beta_2"/>
    <property type="match status" value="1"/>
</dbReference>
<keyword evidence="6 9" id="KW-0235">DNA replication</keyword>
<evidence type="ECO:0000256" key="5">
    <source>
        <dbReference type="ARBA" id="ARBA00022695"/>
    </source>
</evidence>
<evidence type="ECO:0000256" key="6">
    <source>
        <dbReference type="ARBA" id="ARBA00022705"/>
    </source>
</evidence>
<dbReference type="GO" id="GO:0003677">
    <property type="term" value="F:DNA binding"/>
    <property type="evidence" value="ECO:0007669"/>
    <property type="project" value="UniProtKB-UniRule"/>
</dbReference>
<organism evidence="13 14">
    <name type="scientific">Candidatus Berkelbacteria bacterium RBG_13_40_8</name>
    <dbReference type="NCBI Taxonomy" id="1797467"/>
    <lineage>
        <taxon>Bacteria</taxon>
        <taxon>Candidatus Berkelbacteria</taxon>
    </lineage>
</organism>
<keyword evidence="3 9" id="KW-0963">Cytoplasm</keyword>
<proteinExistence type="inferred from homology"/>
<sequence length="368" mass="40330">MKVSCTQENLQKGLSIVSRSVGIRTTLPVLNNILLKTEKGRLKISATDLEVGISTWVGAKVDREGAITCPSKLLLDYINTNNDKKINLELKELNLHLESEHYKANIKGIDASEFPLIPEVKKTQELEVLTQDLANAISKTVIASALDESRPVLAGVFVEASNDKMKMVATDSYRLAEQKINLTKKADTKTSFILPQRTMIEVARILDLGAEKVKIYPSENQAEFVLGETILVSRLIEGAFPDYEQIIPKNITTKMQANSSEFAIALKMASLFARESANNIKLKIAPPDKVSVLAVSPHVGDNVSEVKGTISGNALEIAFNAKFILDVLSVIGSEEVSLELSGNLAPGILRGKTNPNYLYVIMPLRIEE</sequence>
<dbReference type="SMART" id="SM00480">
    <property type="entry name" value="POL3Bc"/>
    <property type="match status" value="1"/>
</dbReference>
<comment type="similarity">
    <text evidence="2 9">Belongs to the beta sliding clamp family.</text>
</comment>
<evidence type="ECO:0000256" key="3">
    <source>
        <dbReference type="ARBA" id="ARBA00022490"/>
    </source>
</evidence>
<dbReference type="PIRSF" id="PIRSF000804">
    <property type="entry name" value="DNA_pol_III_b"/>
    <property type="match status" value="1"/>
</dbReference>
<feature type="domain" description="DNA polymerase III beta sliding clamp N-terminal" evidence="10">
    <location>
        <begin position="1"/>
        <end position="118"/>
    </location>
</feature>
<dbReference type="Pfam" id="PF02768">
    <property type="entry name" value="DNA_pol3_beta_3"/>
    <property type="match status" value="1"/>
</dbReference>
<dbReference type="InterPro" id="IPR022635">
    <property type="entry name" value="DNA_polIII_beta_C"/>
</dbReference>
<keyword evidence="4 9" id="KW-0808">Transferase</keyword>
<comment type="subunit">
    <text evidence="9">Forms a ring-shaped head-to-tail homodimer around DNA.</text>
</comment>
<dbReference type="SUPFAM" id="SSF55979">
    <property type="entry name" value="DNA clamp"/>
    <property type="match status" value="3"/>
</dbReference>
<feature type="domain" description="DNA polymerase III beta sliding clamp C-terminal" evidence="12">
    <location>
        <begin position="245"/>
        <end position="365"/>
    </location>
</feature>
<dbReference type="Pfam" id="PF00712">
    <property type="entry name" value="DNA_pol3_beta"/>
    <property type="match status" value="1"/>
</dbReference>
<evidence type="ECO:0000256" key="4">
    <source>
        <dbReference type="ARBA" id="ARBA00022679"/>
    </source>
</evidence>
<reference evidence="13 14" key="1">
    <citation type="journal article" date="2016" name="Nat. Commun.">
        <title>Thousands of microbial genomes shed light on interconnected biogeochemical processes in an aquifer system.</title>
        <authorList>
            <person name="Anantharaman K."/>
            <person name="Brown C.T."/>
            <person name="Hug L.A."/>
            <person name="Sharon I."/>
            <person name="Castelle C.J."/>
            <person name="Probst A.J."/>
            <person name="Thomas B.C."/>
            <person name="Singh A."/>
            <person name="Wilkins M.J."/>
            <person name="Karaoz U."/>
            <person name="Brodie E.L."/>
            <person name="Williams K.H."/>
            <person name="Hubbard S.S."/>
            <person name="Banfield J.F."/>
        </authorList>
    </citation>
    <scope>NUCLEOTIDE SEQUENCE [LARGE SCALE GENOMIC DNA]</scope>
</reference>
<dbReference type="InterPro" id="IPR046938">
    <property type="entry name" value="DNA_clamp_sf"/>
</dbReference>
<feature type="domain" description="DNA polymerase III beta sliding clamp central" evidence="11">
    <location>
        <begin position="130"/>
        <end position="242"/>
    </location>
</feature>
<evidence type="ECO:0000259" key="11">
    <source>
        <dbReference type="Pfam" id="PF02767"/>
    </source>
</evidence>
<dbReference type="GO" id="GO:0003887">
    <property type="term" value="F:DNA-directed DNA polymerase activity"/>
    <property type="evidence" value="ECO:0007669"/>
    <property type="project" value="UniProtKB-UniRule"/>
</dbReference>
<evidence type="ECO:0000256" key="8">
    <source>
        <dbReference type="ARBA" id="ARBA00023125"/>
    </source>
</evidence>
<dbReference type="Gene3D" id="3.10.150.10">
    <property type="entry name" value="DNA Polymerase III, subunit A, domain 2"/>
    <property type="match status" value="1"/>
</dbReference>